<dbReference type="GO" id="GO:0005634">
    <property type="term" value="C:nucleus"/>
    <property type="evidence" value="ECO:0007669"/>
    <property type="project" value="TreeGrafter"/>
</dbReference>
<dbReference type="Proteomes" id="UP000504631">
    <property type="component" value="Unplaced"/>
</dbReference>
<keyword evidence="8" id="KW-1185">Reference proteome</keyword>
<dbReference type="GO" id="GO:0005739">
    <property type="term" value="C:mitochondrion"/>
    <property type="evidence" value="ECO:0007669"/>
    <property type="project" value="UniProtKB-SubCell"/>
</dbReference>
<evidence type="ECO:0000256" key="6">
    <source>
        <dbReference type="ARBA" id="ARBA00023128"/>
    </source>
</evidence>
<dbReference type="SMART" id="SM01329">
    <property type="entry name" value="Iso_dh"/>
    <property type="match status" value="1"/>
</dbReference>
<dbReference type="PANTHER" id="PTHR12048">
    <property type="entry name" value="CCAAT-BINDING FACTOR-RELATED"/>
    <property type="match status" value="1"/>
</dbReference>
<evidence type="ECO:0000256" key="5">
    <source>
        <dbReference type="ARBA" id="ARBA00022946"/>
    </source>
</evidence>
<reference evidence="9" key="1">
    <citation type="submission" date="2025-08" db="UniProtKB">
        <authorList>
            <consortium name="RefSeq"/>
        </authorList>
    </citation>
    <scope>IDENTIFICATION</scope>
    <source>
        <tissue evidence="9">Muscle</tissue>
    </source>
</reference>
<keyword evidence="4" id="KW-0816">Tricarboxylic acid cycle</keyword>
<organism evidence="8 9">
    <name type="scientific">Bombus vosnesenskii</name>
    <dbReference type="NCBI Taxonomy" id="207650"/>
    <lineage>
        <taxon>Eukaryota</taxon>
        <taxon>Metazoa</taxon>
        <taxon>Ecdysozoa</taxon>
        <taxon>Arthropoda</taxon>
        <taxon>Hexapoda</taxon>
        <taxon>Insecta</taxon>
        <taxon>Pterygota</taxon>
        <taxon>Neoptera</taxon>
        <taxon>Endopterygota</taxon>
        <taxon>Hymenoptera</taxon>
        <taxon>Apocrita</taxon>
        <taxon>Aculeata</taxon>
        <taxon>Apoidea</taxon>
        <taxon>Anthophila</taxon>
        <taxon>Apidae</taxon>
        <taxon>Bombus</taxon>
        <taxon>Pyrobombus</taxon>
    </lineage>
</organism>
<dbReference type="CTD" id="3421"/>
<dbReference type="SUPFAM" id="SSF53659">
    <property type="entry name" value="Isocitrate/Isopropylmalate dehydrogenase-like"/>
    <property type="match status" value="1"/>
</dbReference>
<proteinExistence type="inferred from homology"/>
<dbReference type="Pfam" id="PF00180">
    <property type="entry name" value="Iso_dh"/>
    <property type="match status" value="1"/>
</dbReference>
<name>A0A6J3LDH6_9HYME</name>
<dbReference type="AlphaFoldDB" id="A0A6J3LDH6"/>
<dbReference type="SUPFAM" id="SSF48371">
    <property type="entry name" value="ARM repeat"/>
    <property type="match status" value="1"/>
</dbReference>
<dbReference type="FunFam" id="3.40.718.10:FF:000001">
    <property type="entry name" value="Isocitrate dehydrogenase [NAD] subunit, mitochondrial"/>
    <property type="match status" value="1"/>
</dbReference>
<evidence type="ECO:0000256" key="3">
    <source>
        <dbReference type="ARBA" id="ARBA00007797"/>
    </source>
</evidence>
<dbReference type="GO" id="GO:0006099">
    <property type="term" value="P:tricarboxylic acid cycle"/>
    <property type="evidence" value="ECO:0007669"/>
    <property type="project" value="UniProtKB-KW"/>
</dbReference>
<dbReference type="InterPro" id="IPR024084">
    <property type="entry name" value="IsoPropMal-DH-like_dom"/>
</dbReference>
<dbReference type="PANTHER" id="PTHR12048:SF0">
    <property type="entry name" value="CCAAT_ENHANCER-BINDING PROTEIN ZETA"/>
    <property type="match status" value="1"/>
</dbReference>
<comment type="similarity">
    <text evidence="2">Belongs to the isocitrate and isopropylmalate dehydrogenases family.</text>
</comment>
<dbReference type="RefSeq" id="XP_033363377.1">
    <property type="nucleotide sequence ID" value="XM_033507486.1"/>
</dbReference>
<keyword evidence="6" id="KW-0496">Mitochondrion</keyword>
<evidence type="ECO:0000256" key="1">
    <source>
        <dbReference type="ARBA" id="ARBA00004173"/>
    </source>
</evidence>
<dbReference type="InterPro" id="IPR004434">
    <property type="entry name" value="Isocitrate_DH_NAD"/>
</dbReference>
<dbReference type="InterPro" id="IPR016024">
    <property type="entry name" value="ARM-type_fold"/>
</dbReference>
<dbReference type="Gene3D" id="3.40.718.10">
    <property type="entry name" value="Isopropylmalate Dehydrogenase"/>
    <property type="match status" value="1"/>
</dbReference>
<evidence type="ECO:0000313" key="8">
    <source>
        <dbReference type="Proteomes" id="UP000504631"/>
    </source>
</evidence>
<dbReference type="Pfam" id="PF03914">
    <property type="entry name" value="CBF"/>
    <property type="match status" value="1"/>
</dbReference>
<evidence type="ECO:0000256" key="4">
    <source>
        <dbReference type="ARBA" id="ARBA00022532"/>
    </source>
</evidence>
<sequence>MKKGLKEVNTKSAKWYEEYPKEEEPCKHSKSEIEISNLKNEAKRYLDAETSVYQLKESKCTDSETVWLRTALTQGTTSDKVAAAIVLVQDNPKYNLTRLTKLINQVRVAKHNQCNMVIKSLKDLFLSDLLHPKFKLLKFEEQNLDELDKFSSGDALIKLGLSRKKLMAHWYFEDQLHEQYEHFVMSLATIASDTVDANRDIAISTMKDLLIGNVEQEHKLLELIVNKIGDPSGKIGSKVIFCLNKLLYEHPNMKLVVLREVQKLLFRKNVAQRAQYYAICLLTQFLLTKKDEKLASTLIEVYFAFFKACLKKGEPDSRMMGAILAGVNRAYPFANMDSNILNDYIDSVYKVVHIGSFNVSLNALNLLYQITGKDEAQSNRFYSTFYRKLLDPQIGVANKRALFLNLLFRVLKNDRNKQRSYAFVKRTLQIILYFPANMACATLYVISKVLQTNKELKTLLLKPRDFIKIENEDLESKDSSLSPENKNISYPSDDRSKLEDSILLTNVISEHNIDKEINSENKTGNNIKIDFDSHKEYDPFCRNPLYAGITRGLNTEFITLSKHYHPSVALFANTILEGKPIDYTGDPLEDLSLMRFLDRYVFKNPKKLEDKKVQRRNDPLAQRAGYTPKGIRCVPIDSMSYLNEREERIPVDELYLYRYLKKKKECKHELKVEDDDIESVNSEEFDNMLDRLTDNKDFGDLDIAADIQSGRKKKGIIILKMAARSVIKYLRPKTVVSQIHRCASLSAFEIQHKTPSIKKVMPIPKAHYGGRHTVTVLPGAGIGPELMTYVKEVFSYAGVPVDFEDVDIDPNADDNIDLHYAITSIRRNGVALKGNIETRSTEAGVLSRNVALRNELDLYVNVLHCVSYPGVNSRHKNIDIVIVRQNTEGEYAMLEHESVQGVVESMKVITTTNSERVARYAFEYAKRNGRKKVTTVHKANIMKLSDGLFLETSKRVAKDYPDITHNDMIIDNTCMQLVSNPHQFDIVLTTNLYGAIVSNVVCGLLGGAGLLSGKNYGDHYTVFEPGTRNTGTGIAGKNIANPIAMLNAAVDMLRHLGHKHHATLIQNAINRTINQGIHTRDLGGQATSREVVDAIMKYIKTASD</sequence>
<keyword evidence="5" id="KW-0809">Transit peptide</keyword>
<evidence type="ECO:0000256" key="2">
    <source>
        <dbReference type="ARBA" id="ARBA00007769"/>
    </source>
</evidence>
<accession>A0A6J3LDH6</accession>
<comment type="similarity">
    <text evidence="3">Belongs to the CBF/MAK21 family.</text>
</comment>
<protein>
    <submittedName>
        <fullName evidence="9">CCAAT/enhancer-binding protein zeta isoform X3</fullName>
    </submittedName>
</protein>
<gene>
    <name evidence="9" type="primary">LOC117241612</name>
</gene>
<dbReference type="InterPro" id="IPR005612">
    <property type="entry name" value="CCAAT-binding_factor"/>
</dbReference>
<evidence type="ECO:0000259" key="7">
    <source>
        <dbReference type="SMART" id="SM01329"/>
    </source>
</evidence>
<evidence type="ECO:0000313" key="9">
    <source>
        <dbReference type="RefSeq" id="XP_033363377.1"/>
    </source>
</evidence>
<dbReference type="InterPro" id="IPR040155">
    <property type="entry name" value="CEBPZ/Mak21-like"/>
</dbReference>
<dbReference type="NCBIfam" id="TIGR00175">
    <property type="entry name" value="mito_nad_idh"/>
    <property type="match status" value="1"/>
</dbReference>
<dbReference type="GeneID" id="117241612"/>
<comment type="subcellular location">
    <subcellularLocation>
        <location evidence="1">Mitochondrion</location>
    </subcellularLocation>
</comment>
<feature type="domain" description="Isopropylmalate dehydrogenase-like" evidence="7">
    <location>
        <begin position="773"/>
        <end position="1095"/>
    </location>
</feature>